<comment type="caution">
    <text evidence="2">The sequence shown here is derived from an EMBL/GenBank/DDBJ whole genome shotgun (WGS) entry which is preliminary data.</text>
</comment>
<proteinExistence type="predicted"/>
<organism evidence="2 3">
    <name type="scientific">Vanilla planifolia</name>
    <name type="common">Vanilla</name>
    <dbReference type="NCBI Taxonomy" id="51239"/>
    <lineage>
        <taxon>Eukaryota</taxon>
        <taxon>Viridiplantae</taxon>
        <taxon>Streptophyta</taxon>
        <taxon>Embryophyta</taxon>
        <taxon>Tracheophyta</taxon>
        <taxon>Spermatophyta</taxon>
        <taxon>Magnoliopsida</taxon>
        <taxon>Liliopsida</taxon>
        <taxon>Asparagales</taxon>
        <taxon>Orchidaceae</taxon>
        <taxon>Vanilloideae</taxon>
        <taxon>Vanilleae</taxon>
        <taxon>Vanilla</taxon>
    </lineage>
</organism>
<dbReference type="Proteomes" id="UP000639772">
    <property type="component" value="Chromosome 12"/>
</dbReference>
<evidence type="ECO:0000313" key="2">
    <source>
        <dbReference type="EMBL" id="KAG0459729.1"/>
    </source>
</evidence>
<evidence type="ECO:0000313" key="3">
    <source>
        <dbReference type="Proteomes" id="UP000639772"/>
    </source>
</evidence>
<dbReference type="AlphaFoldDB" id="A0A835UE79"/>
<protein>
    <submittedName>
        <fullName evidence="2">Uncharacterized protein</fullName>
    </submittedName>
</protein>
<evidence type="ECO:0000256" key="1">
    <source>
        <dbReference type="SAM" id="MobiDB-lite"/>
    </source>
</evidence>
<gene>
    <name evidence="2" type="ORF">HPP92_022857</name>
</gene>
<accession>A0A835UE79</accession>
<feature type="compositionally biased region" description="Basic and acidic residues" evidence="1">
    <location>
        <begin position="44"/>
        <end position="65"/>
    </location>
</feature>
<reference evidence="2 3" key="1">
    <citation type="journal article" date="2020" name="Nat. Food">
        <title>A phased Vanilla planifolia genome enables genetic improvement of flavour and production.</title>
        <authorList>
            <person name="Hasing T."/>
            <person name="Tang H."/>
            <person name="Brym M."/>
            <person name="Khazi F."/>
            <person name="Huang T."/>
            <person name="Chambers A.H."/>
        </authorList>
    </citation>
    <scope>NUCLEOTIDE SEQUENCE [LARGE SCALE GENOMIC DNA]</scope>
    <source>
        <tissue evidence="2">Leaf</tissue>
    </source>
</reference>
<dbReference type="EMBL" id="JADCNM010000012">
    <property type="protein sequence ID" value="KAG0459729.1"/>
    <property type="molecule type" value="Genomic_DNA"/>
</dbReference>
<feature type="region of interest" description="Disordered" evidence="1">
    <location>
        <begin position="1"/>
        <end position="85"/>
    </location>
</feature>
<sequence>MGSLEGNRGMENRKQTSRASALRRAEGGRGRGKGLGNLSTEGEEWGKGNWEGKEQPFKKGMKDRSSTVTPYRTPNAIAGATNCRE</sequence>
<name>A0A835UE79_VANPL</name>